<keyword evidence="5" id="KW-1185">Reference proteome</keyword>
<gene>
    <name evidence="4" type="ORF">CPELLU_LOCUS15070</name>
</gene>
<evidence type="ECO:0000256" key="2">
    <source>
        <dbReference type="SAM" id="MobiDB-lite"/>
    </source>
</evidence>
<dbReference type="PROSITE" id="PS50158">
    <property type="entry name" value="ZF_CCHC"/>
    <property type="match status" value="1"/>
</dbReference>
<feature type="region of interest" description="Disordered" evidence="2">
    <location>
        <begin position="451"/>
        <end position="471"/>
    </location>
</feature>
<feature type="domain" description="CCHC-type" evidence="3">
    <location>
        <begin position="244"/>
        <end position="257"/>
    </location>
</feature>
<feature type="region of interest" description="Disordered" evidence="2">
    <location>
        <begin position="190"/>
        <end position="217"/>
    </location>
</feature>
<feature type="non-terminal residue" evidence="4">
    <location>
        <position position="1"/>
    </location>
</feature>
<dbReference type="InterPro" id="IPR036875">
    <property type="entry name" value="Znf_CCHC_sf"/>
</dbReference>
<dbReference type="PANTHER" id="PTHR15503:SF22">
    <property type="entry name" value="TRANSPOSON TY3-I GAG POLYPROTEIN"/>
    <property type="match status" value="1"/>
</dbReference>
<proteinExistence type="predicted"/>
<accession>A0A9N9IZS1</accession>
<dbReference type="SUPFAM" id="SSF56672">
    <property type="entry name" value="DNA/RNA polymerases"/>
    <property type="match status" value="1"/>
</dbReference>
<dbReference type="InterPro" id="IPR005162">
    <property type="entry name" value="Retrotrans_gag_dom"/>
</dbReference>
<feature type="non-terminal residue" evidence="4">
    <location>
        <position position="471"/>
    </location>
</feature>
<dbReference type="GO" id="GO:0008270">
    <property type="term" value="F:zinc ion binding"/>
    <property type="evidence" value="ECO:0007669"/>
    <property type="project" value="UniProtKB-KW"/>
</dbReference>
<comment type="caution">
    <text evidence="4">The sequence shown here is derived from an EMBL/GenBank/DDBJ whole genome shotgun (WGS) entry which is preliminary data.</text>
</comment>
<keyword evidence="1" id="KW-0863">Zinc-finger</keyword>
<feature type="compositionally biased region" description="Basic and acidic residues" evidence="2">
    <location>
        <begin position="190"/>
        <end position="200"/>
    </location>
</feature>
<dbReference type="OrthoDB" id="2432520at2759"/>
<organism evidence="4 5">
    <name type="scientific">Cetraspora pellucida</name>
    <dbReference type="NCBI Taxonomy" id="1433469"/>
    <lineage>
        <taxon>Eukaryota</taxon>
        <taxon>Fungi</taxon>
        <taxon>Fungi incertae sedis</taxon>
        <taxon>Mucoromycota</taxon>
        <taxon>Glomeromycotina</taxon>
        <taxon>Glomeromycetes</taxon>
        <taxon>Diversisporales</taxon>
        <taxon>Gigasporaceae</taxon>
        <taxon>Cetraspora</taxon>
    </lineage>
</organism>
<dbReference type="Proteomes" id="UP000789759">
    <property type="component" value="Unassembled WGS sequence"/>
</dbReference>
<name>A0A9N9IZS1_9GLOM</name>
<keyword evidence="1" id="KW-0862">Zinc</keyword>
<dbReference type="Gene3D" id="3.10.10.10">
    <property type="entry name" value="HIV Type 1 Reverse Transcriptase, subunit A, domain 1"/>
    <property type="match status" value="1"/>
</dbReference>
<keyword evidence="1" id="KW-0479">Metal-binding</keyword>
<dbReference type="SUPFAM" id="SSF57756">
    <property type="entry name" value="Retrovirus zinc finger-like domains"/>
    <property type="match status" value="1"/>
</dbReference>
<protein>
    <submittedName>
        <fullName evidence="4">23693_t:CDS:1</fullName>
    </submittedName>
</protein>
<dbReference type="InterPro" id="IPR032567">
    <property type="entry name" value="RTL1-rel"/>
</dbReference>
<evidence type="ECO:0000256" key="1">
    <source>
        <dbReference type="PROSITE-ProRule" id="PRU00047"/>
    </source>
</evidence>
<dbReference type="InterPro" id="IPR001878">
    <property type="entry name" value="Znf_CCHC"/>
</dbReference>
<dbReference type="InterPro" id="IPR043502">
    <property type="entry name" value="DNA/RNA_pol_sf"/>
</dbReference>
<sequence length="471" mass="53753">ENADLKNTLNQLRALGETDGQYREPKVSLPDKFDGTRSKFRGFLNQVRLVIRLQPNRYPNNQMQVGLLGSLLMGSALAWFAPLLEKQSELLDDFDTLVKELEAMFGDADKARIAANKIRKLVQGSRPASSYASEFRQISSDLDWGEAALIDQFRMGLRNNVKDLLLILEDPISLNDTISKAIHCDNRLFERSQEHPRDPSSGRYFNQVPNSSSIPTTEPMQIDAIKYRPLSAEEKERRRANNLCLYCEEPGHMARNCFNKSNTQPKIDTIVFPKGFLGKEQPQSHLPKGHKVNILALIDSGASACFLDITFAKKHNISFQKKETPLTVEANSTQEQLYVVQVFTTLASSPNSINIPFVPKKYQDFNDVFNKKKADKLPVNRRYDCAIDLLPDTQPPWGPIYELSTRELEVLREYIEKNLEKGFIHHSKSPAEKCEFDKETIDFLGYRITPEETQMDPNNSQRINNEVINKE</sequence>
<dbReference type="Pfam" id="PF03732">
    <property type="entry name" value="Retrotrans_gag"/>
    <property type="match status" value="1"/>
</dbReference>
<dbReference type="GO" id="GO:0003676">
    <property type="term" value="F:nucleic acid binding"/>
    <property type="evidence" value="ECO:0007669"/>
    <property type="project" value="InterPro"/>
</dbReference>
<evidence type="ECO:0000313" key="5">
    <source>
        <dbReference type="Proteomes" id="UP000789759"/>
    </source>
</evidence>
<dbReference type="Gene3D" id="4.10.60.10">
    <property type="entry name" value="Zinc finger, CCHC-type"/>
    <property type="match status" value="1"/>
</dbReference>
<feature type="compositionally biased region" description="Polar residues" evidence="2">
    <location>
        <begin position="203"/>
        <end position="217"/>
    </location>
</feature>
<evidence type="ECO:0000259" key="3">
    <source>
        <dbReference type="PROSITE" id="PS50158"/>
    </source>
</evidence>
<reference evidence="4" key="1">
    <citation type="submission" date="2021-06" db="EMBL/GenBank/DDBJ databases">
        <authorList>
            <person name="Kallberg Y."/>
            <person name="Tangrot J."/>
            <person name="Rosling A."/>
        </authorList>
    </citation>
    <scope>NUCLEOTIDE SEQUENCE</scope>
    <source>
        <strain evidence="4">FL966</strain>
    </source>
</reference>
<dbReference type="PANTHER" id="PTHR15503">
    <property type="entry name" value="LDOC1 RELATED"/>
    <property type="match status" value="1"/>
</dbReference>
<evidence type="ECO:0000313" key="4">
    <source>
        <dbReference type="EMBL" id="CAG8757098.1"/>
    </source>
</evidence>
<dbReference type="CDD" id="cd00303">
    <property type="entry name" value="retropepsin_like"/>
    <property type="match status" value="1"/>
</dbReference>
<dbReference type="EMBL" id="CAJVQA010019031">
    <property type="protein sequence ID" value="CAG8757098.1"/>
    <property type="molecule type" value="Genomic_DNA"/>
</dbReference>
<dbReference type="AlphaFoldDB" id="A0A9N9IZS1"/>